<dbReference type="SUPFAM" id="SSF46785">
    <property type="entry name" value="Winged helix' DNA-binding domain"/>
    <property type="match status" value="1"/>
</dbReference>
<keyword evidence="4" id="KW-0804">Transcription</keyword>
<dbReference type="InterPro" id="IPR058163">
    <property type="entry name" value="LysR-type_TF_proteobact-type"/>
</dbReference>
<name>A0A399IX51_9RHOB</name>
<dbReference type="FunFam" id="1.10.10.10:FF:000001">
    <property type="entry name" value="LysR family transcriptional regulator"/>
    <property type="match status" value="1"/>
</dbReference>
<dbReference type="InterPro" id="IPR005119">
    <property type="entry name" value="LysR_subst-bd"/>
</dbReference>
<dbReference type="Gene3D" id="3.40.190.10">
    <property type="entry name" value="Periplasmic binding protein-like II"/>
    <property type="match status" value="2"/>
</dbReference>
<dbReference type="OrthoDB" id="5526340at2"/>
<organism evidence="6 7">
    <name type="scientific">Pseudooceanicola sediminis</name>
    <dbReference type="NCBI Taxonomy" id="2211117"/>
    <lineage>
        <taxon>Bacteria</taxon>
        <taxon>Pseudomonadati</taxon>
        <taxon>Pseudomonadota</taxon>
        <taxon>Alphaproteobacteria</taxon>
        <taxon>Rhodobacterales</taxon>
        <taxon>Paracoccaceae</taxon>
        <taxon>Pseudooceanicola</taxon>
    </lineage>
</organism>
<keyword evidence="7" id="KW-1185">Reference proteome</keyword>
<dbReference type="PANTHER" id="PTHR30537:SF26">
    <property type="entry name" value="GLYCINE CLEAVAGE SYSTEM TRANSCRIPTIONAL ACTIVATOR"/>
    <property type="match status" value="1"/>
</dbReference>
<dbReference type="RefSeq" id="WP_119400185.1">
    <property type="nucleotide sequence ID" value="NZ_QWJJ01000015.1"/>
</dbReference>
<proteinExistence type="inferred from homology"/>
<evidence type="ECO:0000256" key="3">
    <source>
        <dbReference type="ARBA" id="ARBA00023125"/>
    </source>
</evidence>
<dbReference type="Pfam" id="PF00126">
    <property type="entry name" value="HTH_1"/>
    <property type="match status" value="1"/>
</dbReference>
<keyword evidence="3" id="KW-0238">DNA-binding</keyword>
<keyword evidence="2" id="KW-0805">Transcription regulation</keyword>
<dbReference type="Gene3D" id="1.10.10.10">
    <property type="entry name" value="Winged helix-like DNA-binding domain superfamily/Winged helix DNA-binding domain"/>
    <property type="match status" value="1"/>
</dbReference>
<dbReference type="GO" id="GO:0006351">
    <property type="term" value="P:DNA-templated transcription"/>
    <property type="evidence" value="ECO:0007669"/>
    <property type="project" value="TreeGrafter"/>
</dbReference>
<comment type="caution">
    <text evidence="6">The sequence shown here is derived from an EMBL/GenBank/DDBJ whole genome shotgun (WGS) entry which is preliminary data.</text>
</comment>
<dbReference type="AlphaFoldDB" id="A0A399IX51"/>
<dbReference type="Pfam" id="PF03466">
    <property type="entry name" value="LysR_substrate"/>
    <property type="match status" value="1"/>
</dbReference>
<gene>
    <name evidence="6" type="ORF">DL237_16370</name>
</gene>
<accession>A0A399IX51</accession>
<dbReference type="PROSITE" id="PS50931">
    <property type="entry name" value="HTH_LYSR"/>
    <property type="match status" value="1"/>
</dbReference>
<dbReference type="PRINTS" id="PR00039">
    <property type="entry name" value="HTHLYSR"/>
</dbReference>
<dbReference type="EMBL" id="QWJJ01000015">
    <property type="protein sequence ID" value="RII37725.1"/>
    <property type="molecule type" value="Genomic_DNA"/>
</dbReference>
<sequence length="303" mass="33063">MRKSYIPSVGELEAFCACARIGTTTGAARDLGLTQSAVSRSIAALEDRLGVALFLRARQRLSLSDAGRSFLREAEALLERLDAAATGVMAFAGQQSVLRMAVLPSFGRSWLIPRLSAFQAAAPGISYDVAARLEPVNFDTAPFDLAIQRSSHRSAGAQHLHLLDEVLVAVAAPSLVAPRRRQGGALRDIDLPELPLLQQSTRPTLWPDWFRQADIDPRRSLRGARFDHFDMVVDAAIAGLGIGLVPEIIARAALQDRRLVAVSERRLETGQAYTLIYPERSAARPGFARFRDWLSAEIAGIWA</sequence>
<dbReference type="GO" id="GO:0003700">
    <property type="term" value="F:DNA-binding transcription factor activity"/>
    <property type="evidence" value="ECO:0007669"/>
    <property type="project" value="InterPro"/>
</dbReference>
<dbReference type="PANTHER" id="PTHR30537">
    <property type="entry name" value="HTH-TYPE TRANSCRIPTIONAL REGULATOR"/>
    <property type="match status" value="1"/>
</dbReference>
<feature type="domain" description="HTH lysR-type" evidence="5">
    <location>
        <begin position="7"/>
        <end position="64"/>
    </location>
</feature>
<evidence type="ECO:0000313" key="6">
    <source>
        <dbReference type="EMBL" id="RII37725.1"/>
    </source>
</evidence>
<dbReference type="InterPro" id="IPR036388">
    <property type="entry name" value="WH-like_DNA-bd_sf"/>
</dbReference>
<comment type="similarity">
    <text evidence="1">Belongs to the LysR transcriptional regulatory family.</text>
</comment>
<dbReference type="SUPFAM" id="SSF53850">
    <property type="entry name" value="Periplasmic binding protein-like II"/>
    <property type="match status" value="1"/>
</dbReference>
<dbReference type="Proteomes" id="UP000265848">
    <property type="component" value="Unassembled WGS sequence"/>
</dbReference>
<protein>
    <submittedName>
        <fullName evidence="6">LysR family transcriptional regulator</fullName>
    </submittedName>
</protein>
<evidence type="ECO:0000256" key="4">
    <source>
        <dbReference type="ARBA" id="ARBA00023163"/>
    </source>
</evidence>
<dbReference type="GO" id="GO:0043565">
    <property type="term" value="F:sequence-specific DNA binding"/>
    <property type="evidence" value="ECO:0007669"/>
    <property type="project" value="TreeGrafter"/>
</dbReference>
<dbReference type="InterPro" id="IPR036390">
    <property type="entry name" value="WH_DNA-bd_sf"/>
</dbReference>
<reference evidence="6 7" key="1">
    <citation type="submission" date="2018-08" db="EMBL/GenBank/DDBJ databases">
        <title>Pseudooceanicola sediminis CY03 in the family Rhodobacteracea.</title>
        <authorList>
            <person name="Zhang Y.-J."/>
        </authorList>
    </citation>
    <scope>NUCLEOTIDE SEQUENCE [LARGE SCALE GENOMIC DNA]</scope>
    <source>
        <strain evidence="6 7">CY03</strain>
    </source>
</reference>
<evidence type="ECO:0000256" key="2">
    <source>
        <dbReference type="ARBA" id="ARBA00023015"/>
    </source>
</evidence>
<evidence type="ECO:0000259" key="5">
    <source>
        <dbReference type="PROSITE" id="PS50931"/>
    </source>
</evidence>
<evidence type="ECO:0000256" key="1">
    <source>
        <dbReference type="ARBA" id="ARBA00009437"/>
    </source>
</evidence>
<evidence type="ECO:0000313" key="7">
    <source>
        <dbReference type="Proteomes" id="UP000265848"/>
    </source>
</evidence>
<dbReference type="InterPro" id="IPR000847">
    <property type="entry name" value="LysR_HTH_N"/>
</dbReference>